<dbReference type="InterPro" id="IPR011009">
    <property type="entry name" value="Kinase-like_dom_sf"/>
</dbReference>
<sequence length="351" mass="40851">MDDEEEEFEKNFLSFKTRIDKFQIDHLIGEGGYGQIYDVVDVSVSPNKHYAMKIEYLDSPKSGLKIESLILKKIQSSEYFPEYISSGVTDSFRYLVMGLYGPSLSTVRKQLNGERFSQYSLFHLGYHMIRCIAELHQKGYIHRDIKPSNFLVKTDRNSPVVLVDFGLSRSYLYKDSGLHKKARKDPGFIGTVRYSSIHAQNNEELSRRDDLISWFYSMIEMAKSKTPWPGNDNKKLAKQLKKSLTKEQLCEGFPPEFKEIYDLIFNLEYEDEPDYERIQDVLMNIITEAEFKVHQYEWEFFSKNMVLSISPIPLYMGEPSDILKPKIVERNISNSESLDFEEEGCAGCIIF</sequence>
<evidence type="ECO:0000256" key="4">
    <source>
        <dbReference type="PROSITE-ProRule" id="PRU10141"/>
    </source>
</evidence>
<evidence type="ECO:0000256" key="3">
    <source>
        <dbReference type="ARBA" id="ARBA00022840"/>
    </source>
</evidence>
<dbReference type="Gene3D" id="1.10.510.10">
    <property type="entry name" value="Transferase(Phosphotransferase) domain 1"/>
    <property type="match status" value="1"/>
</dbReference>
<dbReference type="InterPro" id="IPR000719">
    <property type="entry name" value="Prot_kinase_dom"/>
</dbReference>
<dbReference type="InterPro" id="IPR017441">
    <property type="entry name" value="Protein_kinase_ATP_BS"/>
</dbReference>
<evidence type="ECO:0000256" key="5">
    <source>
        <dbReference type="RuleBase" id="RU000304"/>
    </source>
</evidence>
<dbReference type="PROSITE" id="PS00107">
    <property type="entry name" value="PROTEIN_KINASE_ATP"/>
    <property type="match status" value="1"/>
</dbReference>
<protein>
    <recommendedName>
        <fullName evidence="1">non-specific serine/threonine protein kinase</fullName>
        <ecNumber evidence="1">2.7.11.1</ecNumber>
    </recommendedName>
</protein>
<feature type="binding site" evidence="4">
    <location>
        <position position="53"/>
    </location>
    <ligand>
        <name>ATP</name>
        <dbReference type="ChEBI" id="CHEBI:30616"/>
    </ligand>
</feature>
<keyword evidence="5" id="KW-0723">Serine/threonine-protein kinase</keyword>
<reference evidence="7 8" key="1">
    <citation type="submission" date="2024-04" db="EMBL/GenBank/DDBJ databases">
        <title>Tritrichomonas musculus Genome.</title>
        <authorList>
            <person name="Alves-Ferreira E."/>
            <person name="Grigg M."/>
            <person name="Lorenzi H."/>
            <person name="Galac M."/>
        </authorList>
    </citation>
    <scope>NUCLEOTIDE SEQUENCE [LARGE SCALE GENOMIC DNA]</scope>
    <source>
        <strain evidence="7 8">EAF2021</strain>
    </source>
</reference>
<comment type="caution">
    <text evidence="7">The sequence shown here is derived from an EMBL/GenBank/DDBJ whole genome shotgun (WGS) entry which is preliminary data.</text>
</comment>
<evidence type="ECO:0000313" key="7">
    <source>
        <dbReference type="EMBL" id="KAK8878337.1"/>
    </source>
</evidence>
<evidence type="ECO:0000256" key="2">
    <source>
        <dbReference type="ARBA" id="ARBA00022741"/>
    </source>
</evidence>
<evidence type="ECO:0000313" key="8">
    <source>
        <dbReference type="Proteomes" id="UP001470230"/>
    </source>
</evidence>
<comment type="similarity">
    <text evidence="5">Belongs to the protein kinase superfamily.</text>
</comment>
<keyword evidence="5" id="KW-0418">Kinase</keyword>
<dbReference type="PANTHER" id="PTHR11909">
    <property type="entry name" value="CASEIN KINASE-RELATED"/>
    <property type="match status" value="1"/>
</dbReference>
<accession>A0ABR2JKC0</accession>
<dbReference type="EC" id="2.7.11.1" evidence="1"/>
<keyword evidence="8" id="KW-1185">Reference proteome</keyword>
<dbReference type="SUPFAM" id="SSF56112">
    <property type="entry name" value="Protein kinase-like (PK-like)"/>
    <property type="match status" value="1"/>
</dbReference>
<dbReference type="PROSITE" id="PS50011">
    <property type="entry name" value="PROTEIN_KINASE_DOM"/>
    <property type="match status" value="1"/>
</dbReference>
<dbReference type="SMART" id="SM00220">
    <property type="entry name" value="S_TKc"/>
    <property type="match status" value="1"/>
</dbReference>
<gene>
    <name evidence="7" type="ORF">M9Y10_005104</name>
</gene>
<keyword evidence="3 4" id="KW-0067">ATP-binding</keyword>
<evidence type="ECO:0000259" key="6">
    <source>
        <dbReference type="PROSITE" id="PS50011"/>
    </source>
</evidence>
<keyword evidence="5" id="KW-0808">Transferase</keyword>
<dbReference type="InterPro" id="IPR050235">
    <property type="entry name" value="CK1_Ser-Thr_kinase"/>
</dbReference>
<dbReference type="PROSITE" id="PS00108">
    <property type="entry name" value="PROTEIN_KINASE_ST"/>
    <property type="match status" value="1"/>
</dbReference>
<name>A0ABR2JKC0_9EUKA</name>
<proteinExistence type="inferred from homology"/>
<organism evidence="7 8">
    <name type="scientific">Tritrichomonas musculus</name>
    <dbReference type="NCBI Taxonomy" id="1915356"/>
    <lineage>
        <taxon>Eukaryota</taxon>
        <taxon>Metamonada</taxon>
        <taxon>Parabasalia</taxon>
        <taxon>Tritrichomonadida</taxon>
        <taxon>Tritrichomonadidae</taxon>
        <taxon>Tritrichomonas</taxon>
    </lineage>
</organism>
<dbReference type="Pfam" id="PF00069">
    <property type="entry name" value="Pkinase"/>
    <property type="match status" value="1"/>
</dbReference>
<dbReference type="EMBL" id="JAPFFF010000011">
    <property type="protein sequence ID" value="KAK8878337.1"/>
    <property type="molecule type" value="Genomic_DNA"/>
</dbReference>
<dbReference type="InterPro" id="IPR008271">
    <property type="entry name" value="Ser/Thr_kinase_AS"/>
</dbReference>
<feature type="domain" description="Protein kinase" evidence="6">
    <location>
        <begin position="22"/>
        <end position="286"/>
    </location>
</feature>
<keyword evidence="2 4" id="KW-0547">Nucleotide-binding</keyword>
<dbReference type="Proteomes" id="UP001470230">
    <property type="component" value="Unassembled WGS sequence"/>
</dbReference>
<evidence type="ECO:0000256" key="1">
    <source>
        <dbReference type="ARBA" id="ARBA00012513"/>
    </source>
</evidence>